<dbReference type="PANTHER" id="PTHR30510">
    <property type="entry name" value="UPF0229 PROTEIN YEAH"/>
    <property type="match status" value="1"/>
</dbReference>
<reference evidence="2 3" key="1">
    <citation type="submission" date="2019-02" db="EMBL/GenBank/DDBJ databases">
        <title>Deep-cultivation of Planctomycetes and their phenomic and genomic characterization uncovers novel biology.</title>
        <authorList>
            <person name="Wiegand S."/>
            <person name="Jogler M."/>
            <person name="Boedeker C."/>
            <person name="Pinto D."/>
            <person name="Vollmers J."/>
            <person name="Rivas-Marin E."/>
            <person name="Kohn T."/>
            <person name="Peeters S.H."/>
            <person name="Heuer A."/>
            <person name="Rast P."/>
            <person name="Oberbeckmann S."/>
            <person name="Bunk B."/>
            <person name="Jeske O."/>
            <person name="Meyerdierks A."/>
            <person name="Storesund J.E."/>
            <person name="Kallscheuer N."/>
            <person name="Luecker S."/>
            <person name="Lage O.M."/>
            <person name="Pohl T."/>
            <person name="Merkel B.J."/>
            <person name="Hornburger P."/>
            <person name="Mueller R.-W."/>
            <person name="Bruemmer F."/>
            <person name="Labrenz M."/>
            <person name="Spormann A.M."/>
            <person name="Op Den Camp H."/>
            <person name="Overmann J."/>
            <person name="Amann R."/>
            <person name="Jetten M.S.M."/>
            <person name="Mascher T."/>
            <person name="Medema M.H."/>
            <person name="Devos D.P."/>
            <person name="Kaster A.-K."/>
            <person name="Ovreas L."/>
            <person name="Rohde M."/>
            <person name="Galperin M.Y."/>
            <person name="Jogler C."/>
        </authorList>
    </citation>
    <scope>NUCLEOTIDE SEQUENCE [LARGE SCALE GENOMIC DNA]</scope>
    <source>
        <strain evidence="2 3">KOR34</strain>
    </source>
</reference>
<evidence type="ECO:0008006" key="4">
    <source>
        <dbReference type="Google" id="ProtNLM"/>
    </source>
</evidence>
<dbReference type="PANTHER" id="PTHR30510:SF2">
    <property type="entry name" value="UPF0229 PROTEIN YEAH"/>
    <property type="match status" value="1"/>
</dbReference>
<organism evidence="2 3">
    <name type="scientific">Posidoniimonas corsicana</name>
    <dbReference type="NCBI Taxonomy" id="1938618"/>
    <lineage>
        <taxon>Bacteria</taxon>
        <taxon>Pseudomonadati</taxon>
        <taxon>Planctomycetota</taxon>
        <taxon>Planctomycetia</taxon>
        <taxon>Pirellulales</taxon>
        <taxon>Lacipirellulaceae</taxon>
        <taxon>Posidoniimonas</taxon>
    </lineage>
</organism>
<gene>
    <name evidence="2" type="ORF">KOR34_14060</name>
</gene>
<dbReference type="InterPro" id="IPR036465">
    <property type="entry name" value="vWFA_dom_sf"/>
</dbReference>
<dbReference type="Proteomes" id="UP000316714">
    <property type="component" value="Unassembled WGS sequence"/>
</dbReference>
<dbReference type="InterPro" id="IPR006698">
    <property type="entry name" value="UPF0229"/>
</dbReference>
<dbReference type="EMBL" id="SIHJ01000001">
    <property type="protein sequence ID" value="TWT36500.1"/>
    <property type="molecule type" value="Genomic_DNA"/>
</dbReference>
<feature type="compositionally biased region" description="Gly residues" evidence="1">
    <location>
        <begin position="75"/>
        <end position="87"/>
    </location>
</feature>
<protein>
    <recommendedName>
        <fullName evidence="4">DUF444 family protein</fullName>
    </recommendedName>
</protein>
<evidence type="ECO:0000313" key="2">
    <source>
        <dbReference type="EMBL" id="TWT36500.1"/>
    </source>
</evidence>
<accession>A0A5C5VF32</accession>
<feature type="region of interest" description="Disordered" evidence="1">
    <location>
        <begin position="55"/>
        <end position="95"/>
    </location>
</feature>
<dbReference type="RefSeq" id="WP_146563451.1">
    <property type="nucleotide sequence ID" value="NZ_SIHJ01000001.1"/>
</dbReference>
<dbReference type="NCBIfam" id="NF003711">
    <property type="entry name" value="PRK05325.2-3"/>
    <property type="match status" value="1"/>
</dbReference>
<comment type="caution">
    <text evidence="2">The sequence shown here is derived from an EMBL/GenBank/DDBJ whole genome shotgun (WGS) entry which is preliminary data.</text>
</comment>
<dbReference type="OrthoDB" id="9788289at2"/>
<name>A0A5C5VF32_9BACT</name>
<dbReference type="Pfam" id="PF04285">
    <property type="entry name" value="DUF444"/>
    <property type="match status" value="2"/>
</dbReference>
<keyword evidence="3" id="KW-1185">Reference proteome</keyword>
<evidence type="ECO:0000256" key="1">
    <source>
        <dbReference type="SAM" id="MobiDB-lite"/>
    </source>
</evidence>
<sequence length="370" mass="41613">MPLDIERDQRRFREIVRGRLRKNLRKYVTQGEMMGRKGKDLVSIPIPSLDVPRFRFGDNGAGGVGTGDGEEGQPVGKGGQPQGGPGEAGSDPGSEHFMEVDVSLDELAEILGDELELPRIQPKGDANLQDEKAKYDSIRSTGPESLRHKKRTYLKALKRQISTGEYTASDPRVVPIKSDKQYRSWSTVQHPEVNAVIIYVMDVSGSMTDDQKEIVRTEAFWIDTWLGSQYQGLEKRYIIHDAVAKEVDEHTFYHTRESGGTRISSAYKVCADLIEKQFPPADWNIYVFQFSDGDNWGEDNEKAFSQLGERILPHVNLYAYGQVESPYGSGEFLGRLKSRFGENHEAIVTSEIEDKDAIYESIKTFLGKGK</sequence>
<evidence type="ECO:0000313" key="3">
    <source>
        <dbReference type="Proteomes" id="UP000316714"/>
    </source>
</evidence>
<dbReference type="SUPFAM" id="SSF53300">
    <property type="entry name" value="vWA-like"/>
    <property type="match status" value="1"/>
</dbReference>
<dbReference type="AlphaFoldDB" id="A0A5C5VF32"/>
<proteinExistence type="predicted"/>